<reference evidence="6 7" key="1">
    <citation type="submission" date="2018-03" db="EMBL/GenBank/DDBJ databases">
        <title>Genome sequence of Clostridium liquoris DSM 100320.</title>
        <authorList>
            <person name="Poehlein A."/>
            <person name="Daniel R."/>
        </authorList>
    </citation>
    <scope>NUCLEOTIDE SEQUENCE [LARGE SCALE GENOMIC DNA]</scope>
    <source>
        <strain evidence="6 7">DSM 100320</strain>
    </source>
</reference>
<evidence type="ECO:0000256" key="1">
    <source>
        <dbReference type="ARBA" id="ARBA00022475"/>
    </source>
</evidence>
<dbReference type="RefSeq" id="WP_106064594.1">
    <property type="nucleotide sequence ID" value="NZ_PVXO01000068.1"/>
</dbReference>
<keyword evidence="1" id="KW-1003">Cell membrane</keyword>
<evidence type="ECO:0000256" key="4">
    <source>
        <dbReference type="ARBA" id="ARBA00023136"/>
    </source>
</evidence>
<organism evidence="6 7">
    <name type="scientific">Clostridium liquoris</name>
    <dbReference type="NCBI Taxonomy" id="1289519"/>
    <lineage>
        <taxon>Bacteria</taxon>
        <taxon>Bacillati</taxon>
        <taxon>Bacillota</taxon>
        <taxon>Clostridia</taxon>
        <taxon>Eubacteriales</taxon>
        <taxon>Clostridiaceae</taxon>
        <taxon>Clostridium</taxon>
    </lineage>
</organism>
<dbReference type="Pfam" id="PF02659">
    <property type="entry name" value="Mntp"/>
    <property type="match status" value="1"/>
</dbReference>
<protein>
    <submittedName>
        <fullName evidence="6">Putative manganese efflux pump MntP</fullName>
    </submittedName>
</protein>
<dbReference type="OrthoDB" id="1679700at2"/>
<evidence type="ECO:0000256" key="2">
    <source>
        <dbReference type="ARBA" id="ARBA00022692"/>
    </source>
</evidence>
<dbReference type="EMBL" id="PVXO01000068">
    <property type="protein sequence ID" value="PRR77149.1"/>
    <property type="molecule type" value="Genomic_DNA"/>
</dbReference>
<dbReference type="PANTHER" id="PTHR35529">
    <property type="entry name" value="MANGANESE EFFLUX PUMP MNTP-RELATED"/>
    <property type="match status" value="1"/>
</dbReference>
<name>A0A2T0B0P2_9CLOT</name>
<keyword evidence="3 5" id="KW-1133">Transmembrane helix</keyword>
<keyword evidence="4 5" id="KW-0472">Membrane</keyword>
<feature type="transmembrane region" description="Helical" evidence="5">
    <location>
        <begin position="70"/>
        <end position="88"/>
    </location>
</feature>
<accession>A0A2T0B0P2</accession>
<evidence type="ECO:0000313" key="6">
    <source>
        <dbReference type="EMBL" id="PRR77149.1"/>
    </source>
</evidence>
<dbReference type="InterPro" id="IPR003810">
    <property type="entry name" value="Mntp/YtaF"/>
</dbReference>
<proteinExistence type="predicted"/>
<feature type="transmembrane region" description="Helical" evidence="5">
    <location>
        <begin position="134"/>
        <end position="152"/>
    </location>
</feature>
<dbReference type="Proteomes" id="UP000239706">
    <property type="component" value="Unassembled WGS sequence"/>
</dbReference>
<dbReference type="AlphaFoldDB" id="A0A2T0B0P2"/>
<feature type="transmembrane region" description="Helical" evidence="5">
    <location>
        <begin position="100"/>
        <end position="122"/>
    </location>
</feature>
<evidence type="ECO:0000256" key="3">
    <source>
        <dbReference type="ARBA" id="ARBA00022989"/>
    </source>
</evidence>
<keyword evidence="2 5" id="KW-0812">Transmembrane</keyword>
<keyword evidence="7" id="KW-1185">Reference proteome</keyword>
<evidence type="ECO:0000256" key="5">
    <source>
        <dbReference type="SAM" id="Phobius"/>
    </source>
</evidence>
<feature type="transmembrane region" description="Helical" evidence="5">
    <location>
        <begin position="37"/>
        <end position="58"/>
    </location>
</feature>
<comment type="caution">
    <text evidence="6">The sequence shown here is derived from an EMBL/GenBank/DDBJ whole genome shotgun (WGS) entry which is preliminary data.</text>
</comment>
<dbReference type="PANTHER" id="PTHR35529:SF1">
    <property type="entry name" value="MANGANESE EFFLUX PUMP MNTP-RELATED"/>
    <property type="match status" value="1"/>
</dbReference>
<gene>
    <name evidence="6" type="primary">mntP_2</name>
    <name evidence="6" type="ORF">CLLI_25610</name>
</gene>
<feature type="transmembrane region" description="Helical" evidence="5">
    <location>
        <begin position="6"/>
        <end position="25"/>
    </location>
</feature>
<sequence length="183" mass="19988">MNFNSLLTIAIALSLDAFGVALCIGLNRMATIKYKTLCILSFSFFQFLFSLVGAYAGFLFNTYIVSVPKVIGGIVIALVGILMIKEGLENKEECALIKPGMWIVLGISVSIDAMVIGFTALNNIVSNVVIIEDTLFIGLITLVISTFAFIIAKYLRKIKAVGKYADYIGGIILFIFGIKMIFF</sequence>
<evidence type="ECO:0000313" key="7">
    <source>
        <dbReference type="Proteomes" id="UP000239706"/>
    </source>
</evidence>
<feature type="transmembrane region" description="Helical" evidence="5">
    <location>
        <begin position="164"/>
        <end position="182"/>
    </location>
</feature>